<dbReference type="OrthoDB" id="687730at2759"/>
<dbReference type="SUPFAM" id="SSF49879">
    <property type="entry name" value="SMAD/FHA domain"/>
    <property type="match status" value="1"/>
</dbReference>
<dbReference type="CDD" id="cd21911">
    <property type="entry name" value="CC1_SLMAP"/>
    <property type="match status" value="1"/>
</dbReference>
<keyword evidence="5" id="KW-0963">Cytoplasm</keyword>
<dbReference type="Gene3D" id="2.60.200.20">
    <property type="match status" value="1"/>
</dbReference>
<keyword evidence="11" id="KW-0496">Mitochondrion</keyword>
<dbReference type="InterPro" id="IPR000253">
    <property type="entry name" value="FHA_dom"/>
</dbReference>
<evidence type="ECO:0000256" key="18">
    <source>
        <dbReference type="ARBA" id="ARBA00074026"/>
    </source>
</evidence>
<dbReference type="PANTHER" id="PTHR15715">
    <property type="entry name" value="CENTROSOMAL PROTEIN OF 170 KDA"/>
    <property type="match status" value="1"/>
</dbReference>
<keyword evidence="7 20" id="KW-0812">Transmembrane</keyword>
<keyword evidence="10 19" id="KW-0175">Coiled coil</keyword>
<organism evidence="22 23">
    <name type="scientific">Agrilus planipennis</name>
    <name type="common">Emerald ash borer</name>
    <name type="synonym">Agrilus marcopoli</name>
    <dbReference type="NCBI Taxonomy" id="224129"/>
    <lineage>
        <taxon>Eukaryota</taxon>
        <taxon>Metazoa</taxon>
        <taxon>Ecdysozoa</taxon>
        <taxon>Arthropoda</taxon>
        <taxon>Hexapoda</taxon>
        <taxon>Insecta</taxon>
        <taxon>Pterygota</taxon>
        <taxon>Neoptera</taxon>
        <taxon>Endopterygota</taxon>
        <taxon>Coleoptera</taxon>
        <taxon>Polyphaga</taxon>
        <taxon>Elateriformia</taxon>
        <taxon>Buprestoidea</taxon>
        <taxon>Buprestidae</taxon>
        <taxon>Agrilinae</taxon>
        <taxon>Agrilus</taxon>
    </lineage>
</organism>
<dbReference type="GO" id="GO:0042383">
    <property type="term" value="C:sarcolemma"/>
    <property type="evidence" value="ECO:0007669"/>
    <property type="project" value="UniProtKB-SubCell"/>
</dbReference>
<evidence type="ECO:0000256" key="15">
    <source>
        <dbReference type="ARBA" id="ARBA00060409"/>
    </source>
</evidence>
<keyword evidence="9 20" id="KW-1133">Transmembrane helix</keyword>
<dbReference type="InterPro" id="IPR051176">
    <property type="entry name" value="Cent_Immune-Sig_Mod"/>
</dbReference>
<evidence type="ECO:0000256" key="2">
    <source>
        <dbReference type="ARBA" id="ARBA00004304"/>
    </source>
</evidence>
<keyword evidence="13" id="KW-0206">Cytoskeleton</keyword>
<evidence type="ECO:0000256" key="8">
    <source>
        <dbReference type="ARBA" id="ARBA00022824"/>
    </source>
</evidence>
<evidence type="ECO:0000256" key="4">
    <source>
        <dbReference type="ARBA" id="ARBA00022475"/>
    </source>
</evidence>
<comment type="subcellular location">
    <subcellularLocation>
        <location evidence="15">Cell membrane</location>
        <location evidence="15">Sarcolemma</location>
        <topology evidence="15">Single-pass type IV membrane protein</topology>
    </subcellularLocation>
    <subcellularLocation>
        <location evidence="1">Cytoplasm</location>
        <location evidence="1">Cytoskeleton</location>
        <location evidence="1">Microtubule organizing center</location>
        <location evidence="1">Centrosome</location>
    </subcellularLocation>
    <subcellularLocation>
        <location evidence="3">Endoplasmic reticulum membrane</location>
        <topology evidence="3">Single-pass membrane protein</topology>
    </subcellularLocation>
    <subcellularLocation>
        <location evidence="2">Mitochondrion membrane</location>
        <topology evidence="2">Single-pass membrane protein</topology>
    </subcellularLocation>
</comment>
<feature type="transmembrane region" description="Helical" evidence="20">
    <location>
        <begin position="629"/>
        <end position="649"/>
    </location>
</feature>
<evidence type="ECO:0000256" key="10">
    <source>
        <dbReference type="ARBA" id="ARBA00023054"/>
    </source>
</evidence>
<dbReference type="FunFam" id="2.60.200.20:FF:000003">
    <property type="entry name" value="sarcolemmal membrane-associated protein isoform X2"/>
    <property type="match status" value="1"/>
</dbReference>
<feature type="coiled-coil region" evidence="19">
    <location>
        <begin position="303"/>
        <end position="376"/>
    </location>
</feature>
<evidence type="ECO:0000256" key="11">
    <source>
        <dbReference type="ARBA" id="ARBA00023128"/>
    </source>
</evidence>
<evidence type="ECO:0000256" key="3">
    <source>
        <dbReference type="ARBA" id="ARBA00004389"/>
    </source>
</evidence>
<evidence type="ECO:0000256" key="9">
    <source>
        <dbReference type="ARBA" id="ARBA00022989"/>
    </source>
</evidence>
<evidence type="ECO:0000256" key="1">
    <source>
        <dbReference type="ARBA" id="ARBA00004300"/>
    </source>
</evidence>
<dbReference type="GO" id="GO:0005789">
    <property type="term" value="C:endoplasmic reticulum membrane"/>
    <property type="evidence" value="ECO:0007669"/>
    <property type="project" value="UniProtKB-SubCell"/>
</dbReference>
<dbReference type="Proteomes" id="UP000192223">
    <property type="component" value="Unplaced"/>
</dbReference>
<evidence type="ECO:0000256" key="6">
    <source>
        <dbReference type="ARBA" id="ARBA00022553"/>
    </source>
</evidence>
<comment type="function">
    <text evidence="14">Associates with the striatin-interacting phosphatase and kinase (STRIPAK) core complex, forming the extended (SIKE1:SLMAP)STRIPAK complex. The (SIKE1:SLMAP)STRIPAK complex dephosphorylates STK3 leading to the inhibition of Hippo signaling and the control of cell growth. May play a role during myoblast fusion.</text>
</comment>
<comment type="similarity">
    <text evidence="16">Belongs to the SLMAP family.</text>
</comment>
<evidence type="ECO:0000256" key="14">
    <source>
        <dbReference type="ARBA" id="ARBA00057671"/>
    </source>
</evidence>
<dbReference type="GO" id="GO:0031966">
    <property type="term" value="C:mitochondrial membrane"/>
    <property type="evidence" value="ECO:0007669"/>
    <property type="project" value="UniProtKB-SubCell"/>
</dbReference>
<keyword evidence="22" id="KW-1185">Reference proteome</keyword>
<evidence type="ECO:0000256" key="17">
    <source>
        <dbReference type="ARBA" id="ARBA00066015"/>
    </source>
</evidence>
<evidence type="ECO:0000313" key="22">
    <source>
        <dbReference type="Proteomes" id="UP000192223"/>
    </source>
</evidence>
<feature type="coiled-coil region" evidence="19">
    <location>
        <begin position="485"/>
        <end position="526"/>
    </location>
</feature>
<protein>
    <recommendedName>
        <fullName evidence="18">Sarcolemmal membrane-associated protein</fullName>
    </recommendedName>
</protein>
<feature type="domain" description="FHA" evidence="21">
    <location>
        <begin position="59"/>
        <end position="114"/>
    </location>
</feature>
<dbReference type="PROSITE" id="PS50006">
    <property type="entry name" value="FHA_DOMAIN"/>
    <property type="match status" value="1"/>
</dbReference>
<evidence type="ECO:0000259" key="21">
    <source>
        <dbReference type="PROSITE" id="PS50006"/>
    </source>
</evidence>
<dbReference type="InterPro" id="IPR008984">
    <property type="entry name" value="SMAD_FHA_dom_sf"/>
</dbReference>
<dbReference type="GO" id="GO:0005813">
    <property type="term" value="C:centrosome"/>
    <property type="evidence" value="ECO:0007669"/>
    <property type="project" value="UniProtKB-SubCell"/>
</dbReference>
<name>A0A1W4WQS8_AGRPL</name>
<reference evidence="23" key="1">
    <citation type="submission" date="2025-08" db="UniProtKB">
        <authorList>
            <consortium name="RefSeq"/>
        </authorList>
    </citation>
    <scope>IDENTIFICATION</scope>
    <source>
        <tissue evidence="23">Entire body</tissue>
    </source>
</reference>
<keyword evidence="8" id="KW-0256">Endoplasmic reticulum</keyword>
<feature type="coiled-coil region" evidence="19">
    <location>
        <begin position="227"/>
        <end position="270"/>
    </location>
</feature>
<proteinExistence type="inferred from homology"/>
<evidence type="ECO:0000256" key="16">
    <source>
        <dbReference type="ARBA" id="ARBA00061687"/>
    </source>
</evidence>
<dbReference type="GeneID" id="108737708"/>
<accession>A0A1W4WQS8</accession>
<comment type="subunit">
    <text evidence="17">Homodimer. Interacts with myosin. Interacts with SIKE1 and both associate with the STRIPAK core complex composed of PP2A catalytic and scaffolding subunits, the striatins (PP2A regulatory subunits), the striatin-associated proteins MOB4, STRIP1 and STRIP2, PDCD10 and members of the STE20 kinases, such as STK24 and STK26. Interacts (via FHA domain) with STK3 (when phosphorylated); the interaction associates STK3 with the STRIPAK complex.</text>
</comment>
<gene>
    <name evidence="23" type="primary">LOC108737708</name>
</gene>
<evidence type="ECO:0000256" key="20">
    <source>
        <dbReference type="SAM" id="Phobius"/>
    </source>
</evidence>
<dbReference type="SMART" id="SM00240">
    <property type="entry name" value="FHA"/>
    <property type="match status" value="1"/>
</dbReference>
<evidence type="ECO:0000256" key="13">
    <source>
        <dbReference type="ARBA" id="ARBA00023212"/>
    </source>
</evidence>
<dbReference type="PANTHER" id="PTHR15715:SF37">
    <property type="entry name" value="LD47843P"/>
    <property type="match status" value="1"/>
</dbReference>
<evidence type="ECO:0000256" key="19">
    <source>
        <dbReference type="SAM" id="Coils"/>
    </source>
</evidence>
<dbReference type="Pfam" id="PF00498">
    <property type="entry name" value="FHA"/>
    <property type="match status" value="1"/>
</dbReference>
<dbReference type="CDD" id="cd22679">
    <property type="entry name" value="FHA_SLMAP"/>
    <property type="match status" value="1"/>
</dbReference>
<dbReference type="CTD" id="7871"/>
<evidence type="ECO:0000313" key="23">
    <source>
        <dbReference type="RefSeq" id="XP_018326274.1"/>
    </source>
</evidence>
<keyword evidence="12 20" id="KW-0472">Membrane</keyword>
<dbReference type="AlphaFoldDB" id="A0A1W4WQS8"/>
<evidence type="ECO:0000256" key="5">
    <source>
        <dbReference type="ARBA" id="ARBA00022490"/>
    </source>
</evidence>
<sequence length="650" mass="74225">MVVVSGSWVKNVATYPAPTTENDEVISASNSNMCAKAVLISRPNSHPFQERTLALDQPVKIGRSVARARATSTNAIFDCKVLSRHHAVLWYENGKFFLQDTKSSNGTFVNNTRLSSSESEPHEVSSGDIVQFGVDVVENNRKVTHGCIVATLKLYLPDGKEAKASPSITESSRQGHIPLDELYRLNQIIQEASQREQCLETKLCTLQQIVEEARKSAEESWQAYIGEEKLLSRVATLENQLQQAVKNFGDDKLKEELTRLQEEKTQYQLTAKETLCKLHAERLQAVALATEQERARISTEQEAILIKEQLAQVQQELQAVAQKLTEEKRKMEEDRAQNEQKRQELEHKLESEMQAVTELKAKLEQYNKAFEKSSENEAHDEFEVAPVVQENDADVISFMIDEKDEITQEFSENTSTVTLLEEEVNNKNKFAFHEINDSETSSSSVNHIRDLHCTNGFESQKNDNKDLENDNVDSKTLKYQLISVQKQMSKRVEDLEEQVMSHSSRADKLALELKKLHEEYKFLQESWEIKRIENGKLLETISNLQEELMVTYNKLKKLDVAAEEKSVSKEKSLSESLISPEVITALEEELVLLKERYADLIDEKMVLCKKITALQTQYRAVCNASYNKMFFYVAPLVFMVLYLLFTAIFS</sequence>
<evidence type="ECO:0000256" key="7">
    <source>
        <dbReference type="ARBA" id="ARBA00022692"/>
    </source>
</evidence>
<keyword evidence="6" id="KW-0597">Phosphoprotein</keyword>
<dbReference type="RefSeq" id="XP_018326274.1">
    <property type="nucleotide sequence ID" value="XM_018470772.2"/>
</dbReference>
<keyword evidence="4" id="KW-1003">Cell membrane</keyword>
<evidence type="ECO:0000256" key="12">
    <source>
        <dbReference type="ARBA" id="ARBA00023136"/>
    </source>
</evidence>